<feature type="region of interest" description="Disordered" evidence="1">
    <location>
        <begin position="194"/>
        <end position="214"/>
    </location>
</feature>
<feature type="compositionally biased region" description="Low complexity" evidence="1">
    <location>
        <begin position="40"/>
        <end position="52"/>
    </location>
</feature>
<dbReference type="GeneID" id="36339913"/>
<dbReference type="STRING" id="6210.W6URM2"/>
<evidence type="ECO:0000256" key="1">
    <source>
        <dbReference type="SAM" id="MobiDB-lite"/>
    </source>
</evidence>
<dbReference type="AlphaFoldDB" id="W6URM2"/>
<dbReference type="Proteomes" id="UP000019149">
    <property type="component" value="Unassembled WGS sequence"/>
</dbReference>
<keyword evidence="3" id="KW-1185">Reference proteome</keyword>
<dbReference type="RefSeq" id="XP_024352148.1">
    <property type="nucleotide sequence ID" value="XM_024493447.1"/>
</dbReference>
<dbReference type="CTD" id="36339913"/>
<reference evidence="2 3" key="1">
    <citation type="journal article" date="2013" name="Nat. Genet.">
        <title>The genome of the hydatid tapeworm Echinococcus granulosus.</title>
        <authorList>
            <person name="Zheng H."/>
            <person name="Zhang W."/>
            <person name="Zhang L."/>
            <person name="Zhang Z."/>
            <person name="Li J."/>
            <person name="Lu G."/>
            <person name="Zhu Y."/>
            <person name="Wang Y."/>
            <person name="Huang Y."/>
            <person name="Liu J."/>
            <person name="Kang H."/>
            <person name="Chen J."/>
            <person name="Wang L."/>
            <person name="Chen A."/>
            <person name="Yu S."/>
            <person name="Gao Z."/>
            <person name="Jin L."/>
            <person name="Gu W."/>
            <person name="Wang Z."/>
            <person name="Zhao L."/>
            <person name="Shi B."/>
            <person name="Wen H."/>
            <person name="Lin R."/>
            <person name="Jones M.K."/>
            <person name="Brejova B."/>
            <person name="Vinar T."/>
            <person name="Zhao G."/>
            <person name="McManus D.P."/>
            <person name="Chen Z."/>
            <person name="Zhou Y."/>
            <person name="Wang S."/>
        </authorList>
    </citation>
    <scope>NUCLEOTIDE SEQUENCE [LARGE SCALE GENOMIC DNA]</scope>
</reference>
<dbReference type="OrthoDB" id="8862460at2759"/>
<dbReference type="EMBL" id="APAU02000025">
    <property type="protein sequence ID" value="EUB60952.1"/>
    <property type="molecule type" value="Genomic_DNA"/>
</dbReference>
<accession>W6URM2</accession>
<evidence type="ECO:0000313" key="3">
    <source>
        <dbReference type="Proteomes" id="UP000019149"/>
    </source>
</evidence>
<feature type="compositionally biased region" description="Low complexity" evidence="1">
    <location>
        <begin position="63"/>
        <end position="78"/>
    </location>
</feature>
<feature type="compositionally biased region" description="Pro residues" evidence="1">
    <location>
        <begin position="195"/>
        <end position="207"/>
    </location>
</feature>
<protein>
    <submittedName>
        <fullName evidence="2">Kinesin-like protein KIF26A</fullName>
    </submittedName>
</protein>
<name>W6URM2_ECHGR</name>
<sequence length="214" mass="23541">METEFRLCFSFPRCLHFSAARLYQSGFDPASRGAGASGERTLSTSTSKRSLSAPAGSSEESRSSSLPSVRRVSPQRSQITTAGCEALDTSTPHLNLNRSELTHANSDAIEVSRTTFRQRRIAALLQRQEQLKAELTDAKIRLLADPGSWSFDLNVAEHMNPNDEGFLEALTDETELLQQRVNACRSHAQYLAFFQPPPVPQPPPPPSSSHDTSN</sequence>
<dbReference type="KEGG" id="egl:EGR_04198"/>
<organism evidence="2 3">
    <name type="scientific">Echinococcus granulosus</name>
    <name type="common">Hydatid tapeworm</name>
    <dbReference type="NCBI Taxonomy" id="6210"/>
    <lineage>
        <taxon>Eukaryota</taxon>
        <taxon>Metazoa</taxon>
        <taxon>Spiralia</taxon>
        <taxon>Lophotrochozoa</taxon>
        <taxon>Platyhelminthes</taxon>
        <taxon>Cestoda</taxon>
        <taxon>Eucestoda</taxon>
        <taxon>Cyclophyllidea</taxon>
        <taxon>Taeniidae</taxon>
        <taxon>Echinococcus</taxon>
        <taxon>Echinococcus granulosus group</taxon>
    </lineage>
</organism>
<feature type="region of interest" description="Disordered" evidence="1">
    <location>
        <begin position="28"/>
        <end position="91"/>
    </location>
</feature>
<evidence type="ECO:0000313" key="2">
    <source>
        <dbReference type="EMBL" id="EUB60952.1"/>
    </source>
</evidence>
<gene>
    <name evidence="2" type="ORF">EGR_04198</name>
</gene>
<comment type="caution">
    <text evidence="2">The sequence shown here is derived from an EMBL/GenBank/DDBJ whole genome shotgun (WGS) entry which is preliminary data.</text>
</comment>
<proteinExistence type="predicted"/>